<dbReference type="Pfam" id="PF00355">
    <property type="entry name" value="Rieske"/>
    <property type="match status" value="1"/>
</dbReference>
<dbReference type="PROSITE" id="PS51296">
    <property type="entry name" value="RIESKE"/>
    <property type="match status" value="1"/>
</dbReference>
<dbReference type="Proteomes" id="UP001208567">
    <property type="component" value="Unassembled WGS sequence"/>
</dbReference>
<dbReference type="Gene3D" id="3.50.50.60">
    <property type="entry name" value="FAD/NAD(P)-binding domain"/>
    <property type="match status" value="1"/>
</dbReference>
<proteinExistence type="predicted"/>
<keyword evidence="3" id="KW-0408">Iron</keyword>
<dbReference type="SUPFAM" id="SSF51905">
    <property type="entry name" value="FAD/NAD(P)-binding domain"/>
    <property type="match status" value="1"/>
</dbReference>
<evidence type="ECO:0000256" key="5">
    <source>
        <dbReference type="ARBA" id="ARBA00023157"/>
    </source>
</evidence>
<dbReference type="InterPro" id="IPR036188">
    <property type="entry name" value="FAD/NAD-bd_sf"/>
</dbReference>
<dbReference type="CDD" id="cd03477">
    <property type="entry name" value="Rieske_YhfW_C"/>
    <property type="match status" value="1"/>
</dbReference>
<protein>
    <submittedName>
        <fullName evidence="8">(2Fe-2S)-binding protein</fullName>
    </submittedName>
</protein>
<dbReference type="InterPro" id="IPR036922">
    <property type="entry name" value="Rieske_2Fe-2S_sf"/>
</dbReference>
<dbReference type="InterPro" id="IPR017941">
    <property type="entry name" value="Rieske_2Fe-2S"/>
</dbReference>
<evidence type="ECO:0000256" key="2">
    <source>
        <dbReference type="ARBA" id="ARBA00022723"/>
    </source>
</evidence>
<reference evidence="8 9" key="1">
    <citation type="journal article" date="2024" name="Int. J. Syst. Evol. Microbiol.">
        <title>Clostridium omnivorum sp. nov., isolated from anoxic soil under the treatment of reductive soil disinfestation.</title>
        <authorList>
            <person name="Ueki A."/>
            <person name="Tonouchi A."/>
            <person name="Kaku N."/>
            <person name="Honma S."/>
            <person name="Ueki K."/>
        </authorList>
    </citation>
    <scope>NUCLEOTIDE SEQUENCE [LARGE SCALE GENOMIC DNA]</scope>
    <source>
        <strain evidence="8 9">E14</strain>
    </source>
</reference>
<evidence type="ECO:0000256" key="1">
    <source>
        <dbReference type="ARBA" id="ARBA00022714"/>
    </source>
</evidence>
<accession>A0ABQ5N157</accession>
<dbReference type="PANTHER" id="PTHR13847">
    <property type="entry name" value="SARCOSINE DEHYDROGENASE-RELATED"/>
    <property type="match status" value="1"/>
</dbReference>
<dbReference type="Gene3D" id="2.102.10.10">
    <property type="entry name" value="Rieske [2Fe-2S] iron-sulphur domain"/>
    <property type="match status" value="1"/>
</dbReference>
<dbReference type="RefSeq" id="WP_264848077.1">
    <property type="nucleotide sequence ID" value="NZ_BRXR01000001.1"/>
</dbReference>
<name>A0ABQ5N157_9CLOT</name>
<dbReference type="InterPro" id="IPR005805">
    <property type="entry name" value="Rieske_Fe-S_prot_C"/>
</dbReference>
<dbReference type="PANTHER" id="PTHR13847:SF274">
    <property type="entry name" value="RIESKE 2FE-2S IRON-SULFUR PROTEIN YHFW-RELATED"/>
    <property type="match status" value="1"/>
</dbReference>
<keyword evidence="4" id="KW-0411">Iron-sulfur</keyword>
<feature type="domain" description="Rieske" evidence="7">
    <location>
        <begin position="427"/>
        <end position="508"/>
    </location>
</feature>
<keyword evidence="1" id="KW-0001">2Fe-2S</keyword>
<keyword evidence="2" id="KW-0479">Metal-binding</keyword>
<evidence type="ECO:0000313" key="8">
    <source>
        <dbReference type="EMBL" id="GLC28810.1"/>
    </source>
</evidence>
<evidence type="ECO:0000313" key="9">
    <source>
        <dbReference type="Proteomes" id="UP001208567"/>
    </source>
</evidence>
<dbReference type="SUPFAM" id="SSF50022">
    <property type="entry name" value="ISP domain"/>
    <property type="match status" value="1"/>
</dbReference>
<organism evidence="8 9">
    <name type="scientific">Clostridium omnivorum</name>
    <dbReference type="NCBI Taxonomy" id="1604902"/>
    <lineage>
        <taxon>Bacteria</taxon>
        <taxon>Bacillati</taxon>
        <taxon>Bacillota</taxon>
        <taxon>Clostridia</taxon>
        <taxon>Eubacteriales</taxon>
        <taxon>Clostridiaceae</taxon>
        <taxon>Clostridium</taxon>
    </lineage>
</organism>
<evidence type="ECO:0000256" key="4">
    <source>
        <dbReference type="ARBA" id="ARBA00023014"/>
    </source>
</evidence>
<evidence type="ECO:0000256" key="6">
    <source>
        <dbReference type="SAM" id="MobiDB-lite"/>
    </source>
</evidence>
<comment type="caution">
    <text evidence="8">The sequence shown here is derived from an EMBL/GenBank/DDBJ whole genome shotgun (WGS) entry which is preliminary data.</text>
</comment>
<dbReference type="PRINTS" id="PR00162">
    <property type="entry name" value="RIESKE"/>
</dbReference>
<dbReference type="InterPro" id="IPR038010">
    <property type="entry name" value="YhfW_C"/>
</dbReference>
<dbReference type="InterPro" id="IPR006076">
    <property type="entry name" value="FAD-dep_OxRdtase"/>
</dbReference>
<feature type="compositionally biased region" description="Basic and acidic residues" evidence="6">
    <location>
        <begin position="509"/>
        <end position="522"/>
    </location>
</feature>
<evidence type="ECO:0000256" key="3">
    <source>
        <dbReference type="ARBA" id="ARBA00023004"/>
    </source>
</evidence>
<gene>
    <name evidence="8" type="ORF">bsdE14_02200</name>
</gene>
<evidence type="ECO:0000259" key="7">
    <source>
        <dbReference type="PROSITE" id="PS51296"/>
    </source>
</evidence>
<dbReference type="Gene3D" id="3.30.9.10">
    <property type="entry name" value="D-Amino Acid Oxidase, subunit A, domain 2"/>
    <property type="match status" value="1"/>
</dbReference>
<keyword evidence="9" id="KW-1185">Reference proteome</keyword>
<dbReference type="Pfam" id="PF01266">
    <property type="entry name" value="DAO"/>
    <property type="match status" value="1"/>
</dbReference>
<dbReference type="EMBL" id="BRXR01000001">
    <property type="protein sequence ID" value="GLC28810.1"/>
    <property type="molecule type" value="Genomic_DNA"/>
</dbReference>
<keyword evidence="5" id="KW-1015">Disulfide bond</keyword>
<feature type="region of interest" description="Disordered" evidence="6">
    <location>
        <begin position="503"/>
        <end position="522"/>
    </location>
</feature>
<sequence length="522" mass="57833">MYDSKQLSLDVFSSIHEPYWIASIDKTDYPVLKEDITVDVAIVGGGITGITTAFLLKSKGLKVAVIEAGRIAHGTTGHTTAKLTSQHGLKYSKIISKFGEEKARQYAEANESAIHFVANLVKKKNIDCDFCWTPSYVYTQSEDYIEKIQNEVEAAEKLGIKASYEDKIELPFDIRAAIKFENQAQFHPLKYITSIAKEIPGDGSHIFEFSKVVDVDDGDKCVVVTNNGSKVTASKAIIASHFPCYDGLGMYFARMYAEKSYVLGIKIKDKFPQGTYITAEEPGRSLRSQSYEDGEMILVGGEHHKTGSEDHTSVHYENLGKFAKETFNLEKILYRWSTQDCTTVDDVPYVGYLTSKTNNVFVATGYAKWGMTNSTAAANILTDLITKGDSPWAPVYSPSRFDILASGAKLVSENLDVAQTLFMGKITPAPRDVEIKNGEAKVVEIEGDKYGAYRDENGELHIVDITCTHLGCELVWNDAEKTWDCPCHGSRFTIDGDNVEGPAFNHLKHPGEGPNKKDPDIF</sequence>